<dbReference type="Pfam" id="PF13567">
    <property type="entry name" value="DUF4131"/>
    <property type="match status" value="1"/>
</dbReference>
<dbReference type="NCBIfam" id="TIGR00360">
    <property type="entry name" value="ComEC_N-term"/>
    <property type="match status" value="1"/>
</dbReference>
<organism evidence="9 10">
    <name type="scientific">Albidovulum denitrificans</name>
    <dbReference type="NCBI Taxonomy" id="404881"/>
    <lineage>
        <taxon>Bacteria</taxon>
        <taxon>Pseudomonadati</taxon>
        <taxon>Pseudomonadota</taxon>
        <taxon>Alphaproteobacteria</taxon>
        <taxon>Rhodobacterales</taxon>
        <taxon>Paracoccaceae</taxon>
        <taxon>Albidovulum</taxon>
    </lineage>
</organism>
<comment type="caution">
    <text evidence="9">The sequence shown here is derived from an EMBL/GenBank/DDBJ whole genome shotgun (WGS) entry which is preliminary data.</text>
</comment>
<feature type="domain" description="DUF4131" evidence="8">
    <location>
        <begin position="40"/>
        <end position="192"/>
    </location>
</feature>
<evidence type="ECO:0000256" key="6">
    <source>
        <dbReference type="SAM" id="Phobius"/>
    </source>
</evidence>
<name>A0A2S8SDK9_9RHOB</name>
<keyword evidence="5 6" id="KW-0472">Membrane</keyword>
<feature type="transmembrane region" description="Helical" evidence="6">
    <location>
        <begin position="460"/>
        <end position="480"/>
    </location>
</feature>
<evidence type="ECO:0000259" key="7">
    <source>
        <dbReference type="Pfam" id="PF03772"/>
    </source>
</evidence>
<reference evidence="9 10" key="1">
    <citation type="submission" date="2018-02" db="EMBL/GenBank/DDBJ databases">
        <title>Genomic Encyclopedia of Archaeal and Bacterial Type Strains, Phase II (KMG-II): from individual species to whole genera.</title>
        <authorList>
            <person name="Goeker M."/>
        </authorList>
    </citation>
    <scope>NUCLEOTIDE SEQUENCE [LARGE SCALE GENOMIC DNA]</scope>
    <source>
        <strain evidence="9 10">DSM 18921</strain>
    </source>
</reference>
<dbReference type="InterPro" id="IPR004477">
    <property type="entry name" value="ComEC_N"/>
</dbReference>
<feature type="transmembrane region" description="Helical" evidence="6">
    <location>
        <begin position="40"/>
        <end position="59"/>
    </location>
</feature>
<dbReference type="Pfam" id="PF03772">
    <property type="entry name" value="Competence"/>
    <property type="match status" value="1"/>
</dbReference>
<dbReference type="PANTHER" id="PTHR30619:SF1">
    <property type="entry name" value="RECOMBINATION PROTEIN 2"/>
    <property type="match status" value="1"/>
</dbReference>
<dbReference type="InterPro" id="IPR025405">
    <property type="entry name" value="DUF4131"/>
</dbReference>
<feature type="transmembrane region" description="Helical" evidence="6">
    <location>
        <begin position="15"/>
        <end position="33"/>
    </location>
</feature>
<feature type="transmembrane region" description="Helical" evidence="6">
    <location>
        <begin position="65"/>
        <end position="82"/>
    </location>
</feature>
<feature type="transmembrane region" description="Helical" evidence="6">
    <location>
        <begin position="492"/>
        <end position="508"/>
    </location>
</feature>
<evidence type="ECO:0000256" key="1">
    <source>
        <dbReference type="ARBA" id="ARBA00004651"/>
    </source>
</evidence>
<evidence type="ECO:0000256" key="5">
    <source>
        <dbReference type="ARBA" id="ARBA00023136"/>
    </source>
</evidence>
<accession>A0A2S8SDK9</accession>
<keyword evidence="10" id="KW-1185">Reference proteome</keyword>
<evidence type="ECO:0000313" key="9">
    <source>
        <dbReference type="EMBL" id="PQV58896.1"/>
    </source>
</evidence>
<sequence length="696" mass="72374">MLAPFEALEAARGTLLPWAPVFVSFGIGAYFAAPAEPGPVVWSVAGLISMTCLLLASLGPPLLRVPATAALLVAAGLLMAIWRAQSLSAPVMSFRYYGPVEGRIVAIDRSFSDQPRITLDQIVLARTPPDRTPARVRVALHGDAVQDAPLEPGLRVILTAHLSPPEGPVAPGGFDFQRLAWFSQLGGVGYTRTPVLTLEPAAGGAALFAFRTRMRLSRAIQAAIPGQPGAFAAALMTGDRSPVVSATNDALRGANLSHLISISGLHMGLLTGFVFAAVRYGLALIPPLALRLDTRKIAAVVALMAAAFYLMLAGPNVATRRAFVMVAVMLVAILANRRAISLRSVAVAALIVLAIEPESLVEPGFQMSFGATVALIVAFEPWAKLQPRIPKPLRPVAMLLLSSLAAGLATAPIAAAHFNRIAEYGLIANLLAVPLMGMVVMPAGVIAAVLAPLGLAQPALWVMGQGTAFILWVAGIVSGLEGAVQAVPTPPGAVLPVLALGGIAALVGRRLWLRGAGAVLVLTALILWAGADRPALLIAGDGALVGVMGDQGRVLSKPKGAGFVAQSWLEDDGDLAGQDAAFARGGAEAVRGEWRGQFGQHPLIHMTGKTAPDRAAAFCAEAVEGTLVVLNGDWPEGAARNGCDVFDLRRLKRTGALAVTQTDGGLEMTAARDVAGDRIWNRKGRGRPGARVAARQ</sequence>
<evidence type="ECO:0000256" key="3">
    <source>
        <dbReference type="ARBA" id="ARBA00022692"/>
    </source>
</evidence>
<evidence type="ECO:0000313" key="10">
    <source>
        <dbReference type="Proteomes" id="UP000238338"/>
    </source>
</evidence>
<evidence type="ECO:0000256" key="4">
    <source>
        <dbReference type="ARBA" id="ARBA00022989"/>
    </source>
</evidence>
<feature type="transmembrane region" description="Helical" evidence="6">
    <location>
        <begin position="258"/>
        <end position="282"/>
    </location>
</feature>
<dbReference type="GO" id="GO:0005886">
    <property type="term" value="C:plasma membrane"/>
    <property type="evidence" value="ECO:0007669"/>
    <property type="project" value="UniProtKB-SubCell"/>
</dbReference>
<keyword evidence="4 6" id="KW-1133">Transmembrane helix</keyword>
<dbReference type="EMBL" id="PVEP01000001">
    <property type="protein sequence ID" value="PQV58896.1"/>
    <property type="molecule type" value="Genomic_DNA"/>
</dbReference>
<keyword evidence="3 6" id="KW-0812">Transmembrane</keyword>
<dbReference type="AlphaFoldDB" id="A0A2S8SDK9"/>
<feature type="domain" description="ComEC/Rec2-related protein" evidence="7">
    <location>
        <begin position="235"/>
        <end position="508"/>
    </location>
</feature>
<protein>
    <submittedName>
        <fullName evidence="9">Competence protein ComEC</fullName>
    </submittedName>
</protein>
<dbReference type="InterPro" id="IPR052159">
    <property type="entry name" value="Competence_DNA_uptake"/>
</dbReference>
<dbReference type="PANTHER" id="PTHR30619">
    <property type="entry name" value="DNA INTERNALIZATION/COMPETENCE PROTEIN COMEC/REC2"/>
    <property type="match status" value="1"/>
</dbReference>
<evidence type="ECO:0000259" key="8">
    <source>
        <dbReference type="Pfam" id="PF13567"/>
    </source>
</evidence>
<keyword evidence="2" id="KW-1003">Cell membrane</keyword>
<feature type="transmembrane region" description="Helical" evidence="6">
    <location>
        <begin position="294"/>
        <end position="312"/>
    </location>
</feature>
<evidence type="ECO:0000256" key="2">
    <source>
        <dbReference type="ARBA" id="ARBA00022475"/>
    </source>
</evidence>
<comment type="subcellular location">
    <subcellularLocation>
        <location evidence="1">Cell membrane</location>
        <topology evidence="1">Multi-pass membrane protein</topology>
    </subcellularLocation>
</comment>
<feature type="transmembrane region" description="Helical" evidence="6">
    <location>
        <begin position="395"/>
        <end position="418"/>
    </location>
</feature>
<feature type="transmembrane region" description="Helical" evidence="6">
    <location>
        <begin position="430"/>
        <end position="453"/>
    </location>
</feature>
<proteinExistence type="predicted"/>
<gene>
    <name evidence="9" type="ORF">LX70_00714</name>
</gene>
<dbReference type="Proteomes" id="UP000238338">
    <property type="component" value="Unassembled WGS sequence"/>
</dbReference>
<feature type="transmembrane region" description="Helical" evidence="6">
    <location>
        <begin position="340"/>
        <end position="357"/>
    </location>
</feature>